<keyword evidence="1" id="KW-0238">DNA-binding</keyword>
<feature type="domain" description="MEIOB-like N-terminal" evidence="5">
    <location>
        <begin position="21"/>
        <end position="138"/>
    </location>
</feature>
<accession>A0AAV7JSI8</accession>
<evidence type="ECO:0000256" key="3">
    <source>
        <dbReference type="ARBA" id="ARBA00038329"/>
    </source>
</evidence>
<dbReference type="PANTHER" id="PTHR21166:SF2">
    <property type="entry name" value="CELL DIVISION CONTROL PROTEIN 24 OB DOMAIN-CONTAINING PROTEIN-RELATED"/>
    <property type="match status" value="1"/>
</dbReference>
<name>A0AAV7JSI8_9METZ</name>
<dbReference type="GO" id="GO:0003697">
    <property type="term" value="F:single-stranded DNA binding"/>
    <property type="evidence" value="ECO:0007669"/>
    <property type="project" value="TreeGrafter"/>
</dbReference>
<evidence type="ECO:0000313" key="7">
    <source>
        <dbReference type="Proteomes" id="UP001165289"/>
    </source>
</evidence>
<evidence type="ECO:0000256" key="1">
    <source>
        <dbReference type="ARBA" id="ARBA00023125"/>
    </source>
</evidence>
<gene>
    <name evidence="6" type="ORF">LOD99_4924</name>
</gene>
<organism evidence="6 7">
    <name type="scientific">Oopsacas minuta</name>
    <dbReference type="NCBI Taxonomy" id="111878"/>
    <lineage>
        <taxon>Eukaryota</taxon>
        <taxon>Metazoa</taxon>
        <taxon>Porifera</taxon>
        <taxon>Hexactinellida</taxon>
        <taxon>Hexasterophora</taxon>
        <taxon>Lyssacinosida</taxon>
        <taxon>Leucopsacidae</taxon>
        <taxon>Oopsacas</taxon>
    </lineage>
</organism>
<dbReference type="Pfam" id="PF16900">
    <property type="entry name" value="REPA_OB_2"/>
    <property type="match status" value="1"/>
</dbReference>
<evidence type="ECO:0000259" key="4">
    <source>
        <dbReference type="Pfam" id="PF16900"/>
    </source>
</evidence>
<dbReference type="GO" id="GO:0008310">
    <property type="term" value="F:single-stranded DNA 3'-5' DNA exonuclease activity"/>
    <property type="evidence" value="ECO:0007669"/>
    <property type="project" value="TreeGrafter"/>
</dbReference>
<dbReference type="GO" id="GO:0000712">
    <property type="term" value="P:resolution of meiotic recombination intermediates"/>
    <property type="evidence" value="ECO:0007669"/>
    <property type="project" value="TreeGrafter"/>
</dbReference>
<reference evidence="6 7" key="1">
    <citation type="journal article" date="2023" name="BMC Biol.">
        <title>The compact genome of the sponge Oopsacas minuta (Hexactinellida) is lacking key metazoan core genes.</title>
        <authorList>
            <person name="Santini S."/>
            <person name="Schenkelaars Q."/>
            <person name="Jourda C."/>
            <person name="Duchesne M."/>
            <person name="Belahbib H."/>
            <person name="Rocher C."/>
            <person name="Selva M."/>
            <person name="Riesgo A."/>
            <person name="Vervoort M."/>
            <person name="Leys S.P."/>
            <person name="Kodjabachian L."/>
            <person name="Le Bivic A."/>
            <person name="Borchiellini C."/>
            <person name="Claverie J.M."/>
            <person name="Renard E."/>
        </authorList>
    </citation>
    <scope>NUCLEOTIDE SEQUENCE [LARGE SCALE GENOMIC DNA]</scope>
    <source>
        <strain evidence="6">SPO-2</strain>
    </source>
</reference>
<keyword evidence="7" id="KW-1185">Reference proteome</keyword>
<evidence type="ECO:0000256" key="2">
    <source>
        <dbReference type="ARBA" id="ARBA00023254"/>
    </source>
</evidence>
<comment type="similarity">
    <text evidence="3">Belongs to the MEIOB family.</text>
</comment>
<dbReference type="PANTHER" id="PTHR21166">
    <property type="entry name" value="CELL DIVISION CONTROL PROTEIN 24 OB DOMAIN-CONTAINING PROTEIN-RELATED"/>
    <property type="match status" value="1"/>
</dbReference>
<dbReference type="Gene3D" id="2.40.50.140">
    <property type="entry name" value="Nucleic acid-binding proteins"/>
    <property type="match status" value="2"/>
</dbReference>
<dbReference type="InterPro" id="IPR031657">
    <property type="entry name" value="REPA_OB_2"/>
</dbReference>
<comment type="caution">
    <text evidence="6">The sequence shown here is derived from an EMBL/GenBank/DDBJ whole genome shotgun (WGS) entry which is preliminary data.</text>
</comment>
<protein>
    <recommendedName>
        <fullName evidence="8">Meiosis-specific with OB domain-containing protein</fullName>
    </recommendedName>
</protein>
<dbReference type="InterPro" id="IPR052469">
    <property type="entry name" value="MEIOB"/>
</dbReference>
<dbReference type="SUPFAM" id="SSF50249">
    <property type="entry name" value="Nucleic acid-binding proteins"/>
    <property type="match status" value="2"/>
</dbReference>
<dbReference type="EMBL" id="JAKMXF010000302">
    <property type="protein sequence ID" value="KAI6651676.1"/>
    <property type="molecule type" value="Genomic_DNA"/>
</dbReference>
<dbReference type="Proteomes" id="UP001165289">
    <property type="component" value="Unassembled WGS sequence"/>
</dbReference>
<keyword evidence="2" id="KW-0469">Meiosis</keyword>
<dbReference type="InterPro" id="IPR012340">
    <property type="entry name" value="NA-bd_OB-fold"/>
</dbReference>
<dbReference type="InterPro" id="IPR056880">
    <property type="entry name" value="OB_MEIOB_N"/>
</dbReference>
<feature type="domain" description="Replication protein A OB" evidence="4">
    <location>
        <begin position="164"/>
        <end position="243"/>
    </location>
</feature>
<sequence>MKRDLDAAFANEVAIQIPNMTIQDLVANQDCNIIGLVIGKTQTKRFQDKKNPECMRWKLQFTIRDSPTELINGTAWGTEEYITKLSSLFQINDTIELTCCHVQLKPPNVDEKWCPATSSQYHLSMNEPNSTIRQYRGNGYIEIAALANLPLHAPGQHSSIGEIAALGSNANGQSVNILAAVKQVKQPVSFVTRDGRNVQRCEVKLFDHTCEEFELTIWDSEFITLAKNWVSRENILSIINAKLVYNNYKNKVAAKCDATTLIVTNPSSEEAHNLYRHAQTVNISLEVEEEFIKKTFEPERMSIYDFIESKANGNNFNAEILCCITEINLSDSSRIKPVCMRCRECKTRLTSFTCSNSYCPVYMKLGIDPELTFDIFVNLTDHTGSLNNVKLSQKCCMDILSYEPKDIDKMKAKQLNDLKKSLVLERMRVSVMYKPWQQEKDRSRSLVLSCIPADLNDLITYSKLN</sequence>
<evidence type="ECO:0000259" key="5">
    <source>
        <dbReference type="Pfam" id="PF24903"/>
    </source>
</evidence>
<evidence type="ECO:0008006" key="8">
    <source>
        <dbReference type="Google" id="ProtNLM"/>
    </source>
</evidence>
<dbReference type="Pfam" id="PF24903">
    <property type="entry name" value="OB_MEIOB_N"/>
    <property type="match status" value="1"/>
</dbReference>
<evidence type="ECO:0000313" key="6">
    <source>
        <dbReference type="EMBL" id="KAI6651676.1"/>
    </source>
</evidence>
<dbReference type="AlphaFoldDB" id="A0AAV7JSI8"/>
<proteinExistence type="inferred from homology"/>